<dbReference type="PROSITE" id="PS00122">
    <property type="entry name" value="CARBOXYLESTERASE_B_1"/>
    <property type="match status" value="1"/>
</dbReference>
<dbReference type="InterPro" id="IPR002018">
    <property type="entry name" value="CarbesteraseB"/>
</dbReference>
<keyword evidence="2 3" id="KW-0378">Hydrolase</keyword>
<dbReference type="AlphaFoldDB" id="A0A8H2WVK9"/>
<dbReference type="PANTHER" id="PTHR11559">
    <property type="entry name" value="CARBOXYLESTERASE"/>
    <property type="match status" value="1"/>
</dbReference>
<dbReference type="InterPro" id="IPR019826">
    <property type="entry name" value="Carboxylesterase_B_AS"/>
</dbReference>
<comment type="caution">
    <text evidence="5">The sequence shown here is derived from an EMBL/GenBank/DDBJ whole genome shotgun (WGS) entry which is preliminary data.</text>
</comment>
<dbReference type="EMBL" id="CAJMWR010000923">
    <property type="protein sequence ID" value="CAE6408135.1"/>
    <property type="molecule type" value="Genomic_DNA"/>
</dbReference>
<dbReference type="Gene3D" id="3.40.50.1820">
    <property type="entry name" value="alpha/beta hydrolase"/>
    <property type="match status" value="1"/>
</dbReference>
<dbReference type="InterPro" id="IPR019819">
    <property type="entry name" value="Carboxylesterase_B_CS"/>
</dbReference>
<sequence length="557" mass="60566">MYLGAPVLFIGLFLSFANGRSLSVKLPDATYSGYHNSTSGLDVWLGVRYAAPPVGELRWRAAQSISEGNGVINSTTMPVQCIQSQAAWNATNMSEDCLYLNVYSPPNAKKLPVLVWAYQFDPTPLINLSGNKFVAVILQYRLGAFGFLSGSESIAQSNGLNVAITDARFALQFVQSNIDKFGGSKDDVTIWGQSSGGGTVLELLVQEGRLQKSTGSKYQALFKAAIMSSPWFPPLGKCSNTYFKEQFRNFTLGAGCTPNSTDASALSCLRTAPSSTLRQLNYQMNKAQKGHVNYWTACLEDDSSKDGYLKIHPIQALKSGIVAGVSRHFLVAVTKKKIKVSQDYVLAGSNSADGSAPSNLSTPTLFESFLTTNWPLTAEQVTKVASLYPESAFSDSHARGVSVYQDAVFACGSTWATTAFTKRKGSWRYLFGILRRSLFKLSLGGLFMVTTRTVVAAVHAQDNAYEFPIWYNFRSPVSPSVFSAFGGSITNFTVGRNPNSKALNNTWLQAGSGSQIVFNMTSPANVSETYDAEFYAPLSGTKERCDFWADARLSGGW</sequence>
<reference evidence="5" key="1">
    <citation type="submission" date="2021-01" db="EMBL/GenBank/DDBJ databases">
        <authorList>
            <person name="Kaushik A."/>
        </authorList>
    </citation>
    <scope>NUCLEOTIDE SEQUENCE</scope>
    <source>
        <strain evidence="5">AG1-1A</strain>
    </source>
</reference>
<gene>
    <name evidence="5" type="ORF">RDB_LOCUS42389</name>
</gene>
<feature type="domain" description="Carboxylesterase type B" evidence="4">
    <location>
        <begin position="36"/>
        <end position="533"/>
    </location>
</feature>
<evidence type="ECO:0000256" key="1">
    <source>
        <dbReference type="ARBA" id="ARBA00005964"/>
    </source>
</evidence>
<name>A0A8H2WVK9_9AGAM</name>
<evidence type="ECO:0000313" key="6">
    <source>
        <dbReference type="Proteomes" id="UP000663840"/>
    </source>
</evidence>
<dbReference type="InterPro" id="IPR050309">
    <property type="entry name" value="Type-B_Carboxylest/Lipase"/>
</dbReference>
<protein>
    <recommendedName>
        <fullName evidence="3">Carboxylic ester hydrolase</fullName>
        <ecNumber evidence="3">3.1.1.-</ecNumber>
    </recommendedName>
</protein>
<evidence type="ECO:0000256" key="2">
    <source>
        <dbReference type="ARBA" id="ARBA00022801"/>
    </source>
</evidence>
<dbReference type="EC" id="3.1.1.-" evidence="3"/>
<organism evidence="5 6">
    <name type="scientific">Rhizoctonia solani</name>
    <dbReference type="NCBI Taxonomy" id="456999"/>
    <lineage>
        <taxon>Eukaryota</taxon>
        <taxon>Fungi</taxon>
        <taxon>Dikarya</taxon>
        <taxon>Basidiomycota</taxon>
        <taxon>Agaricomycotina</taxon>
        <taxon>Agaricomycetes</taxon>
        <taxon>Cantharellales</taxon>
        <taxon>Ceratobasidiaceae</taxon>
        <taxon>Rhizoctonia</taxon>
    </lineage>
</organism>
<feature type="chain" id="PRO_5034722327" description="Carboxylic ester hydrolase" evidence="3">
    <location>
        <begin position="20"/>
        <end position="557"/>
    </location>
</feature>
<evidence type="ECO:0000256" key="3">
    <source>
        <dbReference type="RuleBase" id="RU361235"/>
    </source>
</evidence>
<dbReference type="Pfam" id="PF00135">
    <property type="entry name" value="COesterase"/>
    <property type="match status" value="1"/>
</dbReference>
<dbReference type="InterPro" id="IPR029058">
    <property type="entry name" value="AB_hydrolase_fold"/>
</dbReference>
<dbReference type="SUPFAM" id="SSF53474">
    <property type="entry name" value="alpha/beta-Hydrolases"/>
    <property type="match status" value="1"/>
</dbReference>
<accession>A0A8H2WVK9</accession>
<comment type="similarity">
    <text evidence="1 3">Belongs to the type-B carboxylesterase/lipase family.</text>
</comment>
<dbReference type="GO" id="GO:0016787">
    <property type="term" value="F:hydrolase activity"/>
    <property type="evidence" value="ECO:0007669"/>
    <property type="project" value="UniProtKB-KW"/>
</dbReference>
<dbReference type="PROSITE" id="PS00941">
    <property type="entry name" value="CARBOXYLESTERASE_B_2"/>
    <property type="match status" value="1"/>
</dbReference>
<proteinExistence type="inferred from homology"/>
<dbReference type="Proteomes" id="UP000663840">
    <property type="component" value="Unassembled WGS sequence"/>
</dbReference>
<feature type="signal peptide" evidence="3">
    <location>
        <begin position="1"/>
        <end position="19"/>
    </location>
</feature>
<evidence type="ECO:0000313" key="5">
    <source>
        <dbReference type="EMBL" id="CAE6408135.1"/>
    </source>
</evidence>
<keyword evidence="3" id="KW-0732">Signal</keyword>
<evidence type="ECO:0000259" key="4">
    <source>
        <dbReference type="Pfam" id="PF00135"/>
    </source>
</evidence>